<evidence type="ECO:0000313" key="2">
    <source>
        <dbReference type="Proteomes" id="UP000245627"/>
    </source>
</evidence>
<keyword evidence="2" id="KW-1185">Reference proteome</keyword>
<organism evidence="1 2">
    <name type="scientific">Sphingobacterium corticibacter</name>
    <dbReference type="NCBI Taxonomy" id="2171749"/>
    <lineage>
        <taxon>Bacteria</taxon>
        <taxon>Pseudomonadati</taxon>
        <taxon>Bacteroidota</taxon>
        <taxon>Sphingobacteriia</taxon>
        <taxon>Sphingobacteriales</taxon>
        <taxon>Sphingobacteriaceae</taxon>
        <taxon>Sphingobacterium</taxon>
    </lineage>
</organism>
<protein>
    <submittedName>
        <fullName evidence="1">Uncharacterized protein</fullName>
    </submittedName>
</protein>
<dbReference type="RefSeq" id="WP_116774486.1">
    <property type="nucleotide sequence ID" value="NZ_QDKG01000001.1"/>
</dbReference>
<dbReference type="Proteomes" id="UP000245627">
    <property type="component" value="Unassembled WGS sequence"/>
</dbReference>
<dbReference type="EMBL" id="QDKG01000001">
    <property type="protein sequence ID" value="PVH26628.1"/>
    <property type="molecule type" value="Genomic_DNA"/>
</dbReference>
<comment type="caution">
    <text evidence="1">The sequence shown here is derived from an EMBL/GenBank/DDBJ whole genome shotgun (WGS) entry which is preliminary data.</text>
</comment>
<sequence length="63" mass="6951">MKKQAGKIVTLLKYYSSPEIIVEHVCLEHSVAAGSAIVTPLNSQSQIRQEWETAPDVVGNQAW</sequence>
<gene>
    <name evidence="1" type="ORF">DC487_03180</name>
</gene>
<dbReference type="OrthoDB" id="1451019at2"/>
<reference evidence="1 2" key="1">
    <citation type="submission" date="2018-04" db="EMBL/GenBank/DDBJ databases">
        <title>Sphingobacterium cortibacter sp. nov.</title>
        <authorList>
            <person name="Li Y."/>
        </authorList>
    </citation>
    <scope>NUCLEOTIDE SEQUENCE [LARGE SCALE GENOMIC DNA]</scope>
    <source>
        <strain evidence="1 2">2c-3</strain>
    </source>
</reference>
<evidence type="ECO:0000313" key="1">
    <source>
        <dbReference type="EMBL" id="PVH26628.1"/>
    </source>
</evidence>
<accession>A0A2T8HMF1</accession>
<dbReference type="AlphaFoldDB" id="A0A2T8HMF1"/>
<name>A0A2T8HMF1_9SPHI</name>
<proteinExistence type="predicted"/>